<accession>A0A7W7W5D0</accession>
<keyword evidence="2" id="KW-1133">Transmembrane helix</keyword>
<dbReference type="RefSeq" id="WP_184581213.1">
    <property type="nucleotide sequence ID" value="NZ_JACHJT010000001.1"/>
</dbReference>
<feature type="compositionally biased region" description="Low complexity" evidence="1">
    <location>
        <begin position="142"/>
        <end position="162"/>
    </location>
</feature>
<dbReference type="EMBL" id="JACHJT010000001">
    <property type="protein sequence ID" value="MBB4933630.1"/>
    <property type="molecule type" value="Genomic_DNA"/>
</dbReference>
<keyword evidence="2" id="KW-0812">Transmembrane</keyword>
<feature type="transmembrane region" description="Helical" evidence="2">
    <location>
        <begin position="109"/>
        <end position="129"/>
    </location>
</feature>
<evidence type="ECO:0000313" key="3">
    <source>
        <dbReference type="EMBL" id="MBB4933630.1"/>
    </source>
</evidence>
<feature type="transmembrane region" description="Helical" evidence="2">
    <location>
        <begin position="29"/>
        <end position="50"/>
    </location>
</feature>
<protein>
    <recommendedName>
        <fullName evidence="5">Integral membrane protein</fullName>
    </recommendedName>
</protein>
<keyword evidence="2" id="KW-0472">Membrane</keyword>
<feature type="transmembrane region" description="Helical" evidence="2">
    <location>
        <begin position="62"/>
        <end position="80"/>
    </location>
</feature>
<evidence type="ECO:0000256" key="2">
    <source>
        <dbReference type="SAM" id="Phobius"/>
    </source>
</evidence>
<reference evidence="3 4" key="1">
    <citation type="submission" date="2020-08" db="EMBL/GenBank/DDBJ databases">
        <title>Sequencing the genomes of 1000 actinobacteria strains.</title>
        <authorList>
            <person name="Klenk H.-P."/>
        </authorList>
    </citation>
    <scope>NUCLEOTIDE SEQUENCE [LARGE SCALE GENOMIC DNA]</scope>
    <source>
        <strain evidence="3 4">DSM 102030</strain>
    </source>
</reference>
<comment type="caution">
    <text evidence="3">The sequence shown here is derived from an EMBL/GenBank/DDBJ whole genome shotgun (WGS) entry which is preliminary data.</text>
</comment>
<evidence type="ECO:0008006" key="5">
    <source>
        <dbReference type="Google" id="ProtNLM"/>
    </source>
</evidence>
<sequence length="193" mass="20302">MADQSPTRRRSLPVRMWLRWRRWRRSRPFWGGLLMITGGVELALLPLGPLEIGVAGVALPGVPTYMLALFVISLGAITWFTPQQHTITGLLGGICALGSLVLSNLGGLFIGALLVLAGSGLTFAWAPGARPARRRGRRRADATAPPAGTPDASTNTNTASTALGPPGGPLDEPAEHDGEQWPRPSSPSPTSGT</sequence>
<dbReference type="AlphaFoldDB" id="A0A7W7W5D0"/>
<feature type="region of interest" description="Disordered" evidence="1">
    <location>
        <begin position="132"/>
        <end position="193"/>
    </location>
</feature>
<proteinExistence type="predicted"/>
<evidence type="ECO:0000313" key="4">
    <source>
        <dbReference type="Proteomes" id="UP000523007"/>
    </source>
</evidence>
<keyword evidence="4" id="KW-1185">Reference proteome</keyword>
<organism evidence="3 4">
    <name type="scientific">Lipingzhangella halophila</name>
    <dbReference type="NCBI Taxonomy" id="1783352"/>
    <lineage>
        <taxon>Bacteria</taxon>
        <taxon>Bacillati</taxon>
        <taxon>Actinomycetota</taxon>
        <taxon>Actinomycetes</taxon>
        <taxon>Streptosporangiales</taxon>
        <taxon>Nocardiopsidaceae</taxon>
        <taxon>Lipingzhangella</taxon>
    </lineage>
</organism>
<feature type="transmembrane region" description="Helical" evidence="2">
    <location>
        <begin position="87"/>
        <end position="103"/>
    </location>
</feature>
<gene>
    <name evidence="3" type="ORF">F4561_004450</name>
</gene>
<evidence type="ECO:0000256" key="1">
    <source>
        <dbReference type="SAM" id="MobiDB-lite"/>
    </source>
</evidence>
<dbReference type="Proteomes" id="UP000523007">
    <property type="component" value="Unassembled WGS sequence"/>
</dbReference>
<dbReference type="Pfam" id="PF19609">
    <property type="entry name" value="DUF6114"/>
    <property type="match status" value="1"/>
</dbReference>
<dbReference type="InterPro" id="IPR046096">
    <property type="entry name" value="DUF6114"/>
</dbReference>
<name>A0A7W7W5D0_9ACTN</name>